<proteinExistence type="predicted"/>
<accession>A0ABN8LQ15</accession>
<dbReference type="Pfam" id="PF08443">
    <property type="entry name" value="RimK"/>
    <property type="match status" value="1"/>
</dbReference>
<keyword evidence="3" id="KW-1185">Reference proteome</keyword>
<dbReference type="InterPro" id="IPR013651">
    <property type="entry name" value="ATP-grasp_RimK-type"/>
</dbReference>
<evidence type="ECO:0000313" key="2">
    <source>
        <dbReference type="EMBL" id="CAH3018538.1"/>
    </source>
</evidence>
<protein>
    <recommendedName>
        <fullName evidence="1">ATP-grasp fold RimK-type domain-containing protein</fullName>
    </recommendedName>
</protein>
<reference evidence="2 3" key="1">
    <citation type="submission" date="2022-05" db="EMBL/GenBank/DDBJ databases">
        <authorList>
            <consortium name="Genoscope - CEA"/>
            <person name="William W."/>
        </authorList>
    </citation>
    <scope>NUCLEOTIDE SEQUENCE [LARGE SCALE GENOMIC DNA]</scope>
</reference>
<sequence length="359" mass="40950">MFKAKIYIHQEVLCYSSFGNWVVMAKTILCIRSLDDDLDPHIQAVLEQVKLLDNEAKFVCLNPYSRGHYIEITAGKDSELSPSCVIVVDGDRIPAQSITSVWYRMKPVILKGDEDLQGVIIANFVSKEWMSVLRSLSMYLSHARWINPLTPQVDLLNCKPSQLRLAQQVGLTVPKTTITNNPPAVEKLFSRVENGRVVFKSLTGLFVPPDIGLFTTEITKEFPSVSQDGITHCPSIYQELVERRSDLRITVVGNKVFAVRIASQTLDEHEDRLDWRRRQDKKELYSEAQISDVLRQRLLKFQEKAGINYGAYDFLERGDDIIFLECNMGGAWLWLEEFVGIKVSLHVARFLLGLEELET</sequence>
<dbReference type="SUPFAM" id="SSF56059">
    <property type="entry name" value="Glutathione synthetase ATP-binding domain-like"/>
    <property type="match status" value="1"/>
</dbReference>
<dbReference type="PANTHER" id="PTHR21621:SF0">
    <property type="entry name" value="BETA-CITRYLGLUTAMATE SYNTHASE B-RELATED"/>
    <property type="match status" value="1"/>
</dbReference>
<dbReference type="Gene3D" id="3.30.470.20">
    <property type="entry name" value="ATP-grasp fold, B domain"/>
    <property type="match status" value="1"/>
</dbReference>
<gene>
    <name evidence="2" type="ORF">PEVE_00043733</name>
</gene>
<organism evidence="2 3">
    <name type="scientific">Porites evermanni</name>
    <dbReference type="NCBI Taxonomy" id="104178"/>
    <lineage>
        <taxon>Eukaryota</taxon>
        <taxon>Metazoa</taxon>
        <taxon>Cnidaria</taxon>
        <taxon>Anthozoa</taxon>
        <taxon>Hexacorallia</taxon>
        <taxon>Scleractinia</taxon>
        <taxon>Fungiina</taxon>
        <taxon>Poritidae</taxon>
        <taxon>Porites</taxon>
    </lineage>
</organism>
<comment type="caution">
    <text evidence="2">The sequence shown here is derived from an EMBL/GenBank/DDBJ whole genome shotgun (WGS) entry which is preliminary data.</text>
</comment>
<dbReference type="Proteomes" id="UP001159427">
    <property type="component" value="Unassembled WGS sequence"/>
</dbReference>
<name>A0ABN8LQ15_9CNID</name>
<evidence type="ECO:0000313" key="3">
    <source>
        <dbReference type="Proteomes" id="UP001159427"/>
    </source>
</evidence>
<dbReference type="EMBL" id="CALNXI010000090">
    <property type="protein sequence ID" value="CAH3018538.1"/>
    <property type="molecule type" value="Genomic_DNA"/>
</dbReference>
<evidence type="ECO:0000259" key="1">
    <source>
        <dbReference type="Pfam" id="PF08443"/>
    </source>
</evidence>
<dbReference type="PANTHER" id="PTHR21621">
    <property type="entry name" value="RIBOSOMAL PROTEIN S6 MODIFICATION PROTEIN"/>
    <property type="match status" value="1"/>
</dbReference>
<feature type="domain" description="ATP-grasp fold RimK-type" evidence="1">
    <location>
        <begin position="164"/>
        <end position="348"/>
    </location>
</feature>